<organism evidence="1 4">
    <name type="scientific">Candidatus Infernicultor aquiphilus</name>
    <dbReference type="NCBI Taxonomy" id="1805029"/>
    <lineage>
        <taxon>Bacteria</taxon>
        <taxon>Pseudomonadati</taxon>
        <taxon>Atribacterota</taxon>
        <taxon>Candidatus Phoenicimicrobiia</taxon>
        <taxon>Candidatus Pheonicimicrobiales</taxon>
        <taxon>Candidatus Phoenicimicrobiaceae</taxon>
        <taxon>Candidatus Infernicultor</taxon>
    </lineage>
</organism>
<protein>
    <submittedName>
        <fullName evidence="1">Uncharacterized protein</fullName>
    </submittedName>
</protein>
<dbReference type="AlphaFoldDB" id="A0A2M7K8F7"/>
<accession>A0A2M7K8F7</accession>
<proteinExistence type="predicted"/>
<evidence type="ECO:0000313" key="1">
    <source>
        <dbReference type="EMBL" id="PIX34421.1"/>
    </source>
</evidence>
<dbReference type="EMBL" id="PFIP01000075">
    <property type="protein sequence ID" value="PIX34421.1"/>
    <property type="molecule type" value="Genomic_DNA"/>
</dbReference>
<dbReference type="Proteomes" id="UP000230646">
    <property type="component" value="Unassembled WGS sequence"/>
</dbReference>
<gene>
    <name evidence="2" type="ORF">COZ07_00690</name>
    <name evidence="1" type="ORF">COZ58_03975</name>
</gene>
<sequence>MENERGKLIYHYFLAYKYHRLPIGKILKLSVVIYGDQFGRTQIRKKIEDGDNHNMLLIFVEGQIKRIHGQVCNVKEKITILINRWLRKK</sequence>
<evidence type="ECO:0000313" key="4">
    <source>
        <dbReference type="Proteomes" id="UP000231493"/>
    </source>
</evidence>
<dbReference type="RefSeq" id="WP_406606693.1">
    <property type="nucleotide sequence ID" value="NZ_PFKO01000021.1"/>
</dbReference>
<accession>A0A2M7PT74</accession>
<dbReference type="EMBL" id="PFKO01000021">
    <property type="protein sequence ID" value="PIY33843.1"/>
    <property type="molecule type" value="Genomic_DNA"/>
</dbReference>
<name>A0A2M7K8F7_9BACT</name>
<evidence type="ECO:0000313" key="3">
    <source>
        <dbReference type="Proteomes" id="UP000230646"/>
    </source>
</evidence>
<reference evidence="3 4" key="1">
    <citation type="submission" date="2017-09" db="EMBL/GenBank/DDBJ databases">
        <title>Depth-based differentiation of microbial function through sediment-hosted aquifers and enrichment of novel symbionts in the deep terrestrial subsurface.</title>
        <authorList>
            <person name="Probst A.J."/>
            <person name="Ladd B."/>
            <person name="Jarett J.K."/>
            <person name="Geller-Mcgrath D.E."/>
            <person name="Sieber C.M."/>
            <person name="Emerson J.B."/>
            <person name="Anantharaman K."/>
            <person name="Thomas B.C."/>
            <person name="Malmstrom R."/>
            <person name="Stieglmeier M."/>
            <person name="Klingl A."/>
            <person name="Woyke T."/>
            <person name="Ryan C.M."/>
            <person name="Banfield J.F."/>
        </authorList>
    </citation>
    <scope>NUCLEOTIDE SEQUENCE [LARGE SCALE GENOMIC DNA]</scope>
    <source>
        <strain evidence="2">CG_4_10_14_3_um_filter_34_13</strain>
    </source>
</reference>
<evidence type="ECO:0000313" key="2">
    <source>
        <dbReference type="EMBL" id="PIY33843.1"/>
    </source>
</evidence>
<comment type="caution">
    <text evidence="1">The sequence shown here is derived from an EMBL/GenBank/DDBJ whole genome shotgun (WGS) entry which is preliminary data.</text>
</comment>
<dbReference type="Proteomes" id="UP000231493">
    <property type="component" value="Unassembled WGS sequence"/>
</dbReference>
<reference evidence="1" key="2">
    <citation type="submission" date="2017-09" db="EMBL/GenBank/DDBJ databases">
        <title>Depth-based differentiation of microbial function through sediment-hosted aquifers and enrichment of novel symbionts in the deep terrestrial subsurface.</title>
        <authorList>
            <person name="Probst A.J."/>
            <person name="Ladd B."/>
            <person name="Jarett J.K."/>
            <person name="Geller-Mcgrath D.E."/>
            <person name="Sieber C.M.K."/>
            <person name="Emerson J.B."/>
            <person name="Anantharaman K."/>
            <person name="Thomas B.C."/>
            <person name="Malmstrom R."/>
            <person name="Stieglmeier M."/>
            <person name="Klingl A."/>
            <person name="Woyke T."/>
            <person name="Ryan C.M."/>
            <person name="Banfield J.F."/>
        </authorList>
    </citation>
    <scope>NUCLEOTIDE SEQUENCE</scope>
    <source>
        <strain evidence="1">CG_4_8_14_3_um_filter_34_18</strain>
    </source>
</reference>